<dbReference type="InterPro" id="IPR025521">
    <property type="entry name" value="Neprosin_propep"/>
</dbReference>
<sequence length="427" mass="47970">MGNGLCSSVLNVKRVCITLAAVFIGLRAVVEASTSRSKKMMEVEGKINRLKRHAVKSVQSEDGDIIDCINIYKQPAFRHPALRNHTIQMAPSDNPSITITGIPEAFTKRDTGSSMFGTSQLWLKRGSCPKGTIPFRRIEKNDTVKASLPVDYGRKKARNSHPSTEMDENKVQNLLQSNHSMAILMTEGYSYTGAKGDIKVFNPHVEYDDEWTTSQIALKSAVLQDYECVESGWAVNPGVYGDRKTRFFVYWTADSGKKTGCFDLTCPGFVQTSSEIALGAAIHPISTTDGLPYQITLYLFRDPNTGNWWVQYDEKTNVGYFPPELFTYLPQTAQTVQWGGEVYSSRIGGFSPHTSTQMGSGQFPILEESSGYVKRIRVRDNSMILKFPEQIDHYTDEFRCYDVRFLGDYTEDPEFFFGGPGRNEFCP</sequence>
<dbReference type="Pfam" id="PF14365">
    <property type="entry name" value="Neprosin_AP"/>
    <property type="match status" value="1"/>
</dbReference>
<dbReference type="Gene3D" id="3.90.1320.10">
    <property type="entry name" value="Outer-capsid protein sigma 3, large lobe"/>
    <property type="match status" value="1"/>
</dbReference>
<dbReference type="InterPro" id="IPR004314">
    <property type="entry name" value="Neprosin"/>
</dbReference>
<feature type="domain" description="Neprosin PEP catalytic" evidence="1">
    <location>
        <begin position="173"/>
        <end position="427"/>
    </location>
</feature>
<accession>A0A8B8R262</accession>
<dbReference type="PROSITE" id="PS52045">
    <property type="entry name" value="NEPROSIN_PEP_CD"/>
    <property type="match status" value="1"/>
</dbReference>
<dbReference type="GeneID" id="115756788"/>
<dbReference type="RefSeq" id="XP_030552562.2">
    <property type="nucleotide sequence ID" value="XM_030696702.2"/>
</dbReference>
<proteinExistence type="predicted"/>
<dbReference type="PANTHER" id="PTHR31589">
    <property type="entry name" value="PROTEIN, PUTATIVE (DUF239)-RELATED-RELATED"/>
    <property type="match status" value="1"/>
</dbReference>
<dbReference type="PANTHER" id="PTHR31589:SF111">
    <property type="entry name" value="NEPROSIN DOMAIN-CONTAINING PROTEIN"/>
    <property type="match status" value="1"/>
</dbReference>
<gene>
    <name evidence="3" type="primary">LOC115756788</name>
</gene>
<evidence type="ECO:0000313" key="3">
    <source>
        <dbReference type="RefSeq" id="XP_030552562.2"/>
    </source>
</evidence>
<keyword evidence="2" id="KW-1185">Reference proteome</keyword>
<reference evidence="3" key="1">
    <citation type="submission" date="2025-08" db="UniProtKB">
        <authorList>
            <consortium name="RefSeq"/>
        </authorList>
    </citation>
    <scope>IDENTIFICATION</scope>
    <source>
        <tissue evidence="3">Leaf</tissue>
    </source>
</reference>
<protein>
    <submittedName>
        <fullName evidence="3">Uncharacterized protein LOC115756788</fullName>
    </submittedName>
</protein>
<dbReference type="InterPro" id="IPR053168">
    <property type="entry name" value="Glutamic_endopeptidase"/>
</dbReference>
<evidence type="ECO:0000313" key="2">
    <source>
        <dbReference type="Proteomes" id="UP000827889"/>
    </source>
</evidence>
<name>A0A8B8R262_9MYRT</name>
<dbReference type="KEGG" id="rarg:115756788"/>
<organism evidence="2 3">
    <name type="scientific">Rhodamnia argentea</name>
    <dbReference type="NCBI Taxonomy" id="178133"/>
    <lineage>
        <taxon>Eukaryota</taxon>
        <taxon>Viridiplantae</taxon>
        <taxon>Streptophyta</taxon>
        <taxon>Embryophyta</taxon>
        <taxon>Tracheophyta</taxon>
        <taxon>Spermatophyta</taxon>
        <taxon>Magnoliopsida</taxon>
        <taxon>eudicotyledons</taxon>
        <taxon>Gunneridae</taxon>
        <taxon>Pentapetalae</taxon>
        <taxon>rosids</taxon>
        <taxon>malvids</taxon>
        <taxon>Myrtales</taxon>
        <taxon>Myrtaceae</taxon>
        <taxon>Myrtoideae</taxon>
        <taxon>Myrteae</taxon>
        <taxon>Australasian group</taxon>
        <taxon>Rhodamnia</taxon>
    </lineage>
</organism>
<dbReference type="Pfam" id="PF03080">
    <property type="entry name" value="Neprosin"/>
    <property type="match status" value="1"/>
</dbReference>
<dbReference type="Proteomes" id="UP000827889">
    <property type="component" value="Chromosome 4"/>
</dbReference>
<dbReference type="AlphaFoldDB" id="A0A8B8R262"/>
<evidence type="ECO:0000259" key="1">
    <source>
        <dbReference type="PROSITE" id="PS52045"/>
    </source>
</evidence>